<keyword evidence="1" id="KW-1133">Transmembrane helix</keyword>
<dbReference type="Pfam" id="PF06898">
    <property type="entry name" value="YqfD"/>
    <property type="match status" value="1"/>
</dbReference>
<dbReference type="HOGENOM" id="CLU_050521_1_1_9"/>
<dbReference type="KEGG" id="eha:Ethha_1187"/>
<evidence type="ECO:0000313" key="2">
    <source>
        <dbReference type="EMBL" id="ADU26738.1"/>
    </source>
</evidence>
<keyword evidence="1" id="KW-0472">Membrane</keyword>
<evidence type="ECO:0000256" key="1">
    <source>
        <dbReference type="SAM" id="Phobius"/>
    </source>
</evidence>
<sequence length="391" mass="43397">MFLLRIIQYMLGYVRFRAEGGSPERFLNLVARNGIMLWHIRSKDGVLYAATLARHFPRLHPLALEAGVTLTREAQKGAPFQARRFSRHLGILVGLAVFLALVWFFSSFVWEVDVAGNQSVSSAQVEHVLADLGLRPGAFSMFLQVRYIQNGLLLRIPELSGVTINLHGSTAYVRVRERRYPPDIVPQAVPCNVKAAWDGQIVRMEVQAGKPMVQAGEAVTAGQMLISGMIQDKDGALRIVHAQGTVVARTMRDISVTVPFHTTVRSETGQEVRRYTLNVFDYGIPLYFGALQGDFNRYAYTDNAEFFGIRLPVSITTRVYRVCRPLAVTYSQEQVAAAAARALAQKEQTELSGVKILSRATESKTDANGYTLIAHDVCEEDIALGEPIQIS</sequence>
<dbReference type="InterPro" id="IPR010690">
    <property type="entry name" value="YqfD"/>
</dbReference>
<proteinExistence type="predicted"/>
<dbReference type="PIRSF" id="PIRSF029895">
    <property type="entry name" value="SpoIV"/>
    <property type="match status" value="1"/>
</dbReference>
<dbReference type="eggNOG" id="COG1589">
    <property type="taxonomic scope" value="Bacteria"/>
</dbReference>
<accession>E6U532</accession>
<protein>
    <submittedName>
        <fullName evidence="2">Sporulation protein YqfD</fullName>
    </submittedName>
</protein>
<evidence type="ECO:0000313" key="3">
    <source>
        <dbReference type="Proteomes" id="UP000001551"/>
    </source>
</evidence>
<dbReference type="STRING" id="663278.Ethha_1187"/>
<keyword evidence="3" id="KW-1185">Reference proteome</keyword>
<dbReference type="EMBL" id="CP002400">
    <property type="protein sequence ID" value="ADU26738.1"/>
    <property type="molecule type" value="Genomic_DNA"/>
</dbReference>
<organism evidence="2 3">
    <name type="scientific">Ethanoligenens harbinense (strain DSM 18485 / JCM 12961 / CGMCC 1.5033 / YUAN-3)</name>
    <dbReference type="NCBI Taxonomy" id="663278"/>
    <lineage>
        <taxon>Bacteria</taxon>
        <taxon>Bacillati</taxon>
        <taxon>Bacillota</taxon>
        <taxon>Clostridia</taxon>
        <taxon>Eubacteriales</taxon>
        <taxon>Oscillospiraceae</taxon>
        <taxon>Ethanoligenens</taxon>
    </lineage>
</organism>
<feature type="transmembrane region" description="Helical" evidence="1">
    <location>
        <begin position="89"/>
        <end position="110"/>
    </location>
</feature>
<dbReference type="RefSeq" id="WP_013485099.1">
    <property type="nucleotide sequence ID" value="NC_014828.1"/>
</dbReference>
<keyword evidence="1" id="KW-0812">Transmembrane</keyword>
<dbReference type="AlphaFoldDB" id="E6U532"/>
<dbReference type="Proteomes" id="UP000001551">
    <property type="component" value="Chromosome"/>
</dbReference>
<gene>
    <name evidence="2" type="ordered locus">Ethha_1187</name>
</gene>
<name>E6U532_ETHHY</name>
<reference evidence="2 3" key="1">
    <citation type="submission" date="2010-12" db="EMBL/GenBank/DDBJ databases">
        <title>Complete sequence of Ethanoligenens harbinense YUAN-3.</title>
        <authorList>
            <person name="Lucas S."/>
            <person name="Copeland A."/>
            <person name="Lapidus A."/>
            <person name="Cheng J.-F."/>
            <person name="Bruce D."/>
            <person name="Goodwin L."/>
            <person name="Pitluck S."/>
            <person name="Chertkov O."/>
            <person name="Misra M."/>
            <person name="Detter J.C."/>
            <person name="Han C."/>
            <person name="Tapia R."/>
            <person name="Land M."/>
            <person name="Hauser L."/>
            <person name="Jeffries C."/>
            <person name="Kyrpides N."/>
            <person name="Ivanova N."/>
            <person name="Mikhailova N."/>
            <person name="Wang A."/>
            <person name="Mouttaki H."/>
            <person name="He Z."/>
            <person name="Zhou J."/>
            <person name="Hemme C.L."/>
            <person name="Woyke T."/>
        </authorList>
    </citation>
    <scope>NUCLEOTIDE SEQUENCE [LARGE SCALE GENOMIC DNA]</scope>
    <source>
        <strain evidence="3">DSM 18485 / JCM 12961 / CGMCC 1.5033 / YUAN-3</strain>
    </source>
</reference>